<dbReference type="GO" id="GO:0003700">
    <property type="term" value="F:DNA-binding transcription factor activity"/>
    <property type="evidence" value="ECO:0007669"/>
    <property type="project" value="TreeGrafter"/>
</dbReference>
<dbReference type="SMART" id="SM00530">
    <property type="entry name" value="HTH_XRE"/>
    <property type="match status" value="1"/>
</dbReference>
<name>A0A099KSP9_COLPS</name>
<dbReference type="OrthoDB" id="9800901at2"/>
<accession>A0A099KSP9</accession>
<dbReference type="CDD" id="cd00093">
    <property type="entry name" value="HTH_XRE"/>
    <property type="match status" value="1"/>
</dbReference>
<dbReference type="InterPro" id="IPR050807">
    <property type="entry name" value="TransReg_Diox_bact_type"/>
</dbReference>
<evidence type="ECO:0000256" key="3">
    <source>
        <dbReference type="ARBA" id="ARBA00023163"/>
    </source>
</evidence>
<dbReference type="EMBL" id="JQED01000015">
    <property type="protein sequence ID" value="KGJ92902.1"/>
    <property type="molecule type" value="Genomic_DNA"/>
</dbReference>
<dbReference type="PANTHER" id="PTHR46797">
    <property type="entry name" value="HTH-TYPE TRANSCRIPTIONAL REGULATOR"/>
    <property type="match status" value="1"/>
</dbReference>
<dbReference type="RefSeq" id="WP_033093164.1">
    <property type="nucleotide sequence ID" value="NZ_JQED01000015.1"/>
</dbReference>
<evidence type="ECO:0000313" key="5">
    <source>
        <dbReference type="EMBL" id="KGJ92902.1"/>
    </source>
</evidence>
<dbReference type="AlphaFoldDB" id="A0A099KSP9"/>
<sequence length="72" mass="8137">MSELSKRFGEKIRSVRTAKGISQDKLAVKSQIDRSYIGRIDRGEVNITIDKLYLLAAALECEPEDLLPKMVK</sequence>
<proteinExistence type="predicted"/>
<dbReference type="GO" id="GO:0003677">
    <property type="term" value="F:DNA binding"/>
    <property type="evidence" value="ECO:0007669"/>
    <property type="project" value="UniProtKB-KW"/>
</dbReference>
<organism evidence="5 6">
    <name type="scientific">Colwellia psychrerythraea</name>
    <name type="common">Vibrio psychroerythus</name>
    <dbReference type="NCBI Taxonomy" id="28229"/>
    <lineage>
        <taxon>Bacteria</taxon>
        <taxon>Pseudomonadati</taxon>
        <taxon>Pseudomonadota</taxon>
        <taxon>Gammaproteobacteria</taxon>
        <taxon>Alteromonadales</taxon>
        <taxon>Colwelliaceae</taxon>
        <taxon>Colwellia</taxon>
    </lineage>
</organism>
<dbReference type="Gene3D" id="1.10.260.40">
    <property type="entry name" value="lambda repressor-like DNA-binding domains"/>
    <property type="match status" value="1"/>
</dbReference>
<dbReference type="PANTHER" id="PTHR46797:SF23">
    <property type="entry name" value="HTH-TYPE TRANSCRIPTIONAL REGULATOR SUTR"/>
    <property type="match status" value="1"/>
</dbReference>
<feature type="domain" description="HTH cro/C1-type" evidence="4">
    <location>
        <begin position="12"/>
        <end position="66"/>
    </location>
</feature>
<keyword evidence="1" id="KW-0805">Transcription regulation</keyword>
<dbReference type="PROSITE" id="PS50943">
    <property type="entry name" value="HTH_CROC1"/>
    <property type="match status" value="1"/>
</dbReference>
<dbReference type="GO" id="GO:0005829">
    <property type="term" value="C:cytosol"/>
    <property type="evidence" value="ECO:0007669"/>
    <property type="project" value="TreeGrafter"/>
</dbReference>
<keyword evidence="3" id="KW-0804">Transcription</keyword>
<dbReference type="Pfam" id="PF01381">
    <property type="entry name" value="HTH_3"/>
    <property type="match status" value="1"/>
</dbReference>
<evidence type="ECO:0000256" key="2">
    <source>
        <dbReference type="ARBA" id="ARBA00023125"/>
    </source>
</evidence>
<gene>
    <name evidence="5" type="ORF">ND2E_2368</name>
</gene>
<evidence type="ECO:0000313" key="6">
    <source>
        <dbReference type="Proteomes" id="UP000029843"/>
    </source>
</evidence>
<dbReference type="PATRIC" id="fig|28229.4.peg.1397"/>
<evidence type="ECO:0000259" key="4">
    <source>
        <dbReference type="PROSITE" id="PS50943"/>
    </source>
</evidence>
<dbReference type="SUPFAM" id="SSF47413">
    <property type="entry name" value="lambda repressor-like DNA-binding domains"/>
    <property type="match status" value="1"/>
</dbReference>
<evidence type="ECO:0000256" key="1">
    <source>
        <dbReference type="ARBA" id="ARBA00023015"/>
    </source>
</evidence>
<protein>
    <submittedName>
        <fullName evidence="5">Helix-turn-helix domain protein</fullName>
    </submittedName>
</protein>
<dbReference type="InterPro" id="IPR001387">
    <property type="entry name" value="Cro/C1-type_HTH"/>
</dbReference>
<keyword evidence="2" id="KW-0238">DNA-binding</keyword>
<dbReference type="InterPro" id="IPR010982">
    <property type="entry name" value="Lambda_DNA-bd_dom_sf"/>
</dbReference>
<comment type="caution">
    <text evidence="5">The sequence shown here is derived from an EMBL/GenBank/DDBJ whole genome shotgun (WGS) entry which is preliminary data.</text>
</comment>
<dbReference type="Proteomes" id="UP000029843">
    <property type="component" value="Unassembled WGS sequence"/>
</dbReference>
<reference evidence="5 6" key="1">
    <citation type="submission" date="2014-08" db="EMBL/GenBank/DDBJ databases">
        <title>Genomic and Phenotypic Diversity of Colwellia psychrerythraea strains from Disparate Marine Basins.</title>
        <authorList>
            <person name="Techtmann S.M."/>
            <person name="Stelling S.C."/>
            <person name="Utturkar S.M."/>
            <person name="Alshibli N."/>
            <person name="Harris A."/>
            <person name="Brown S.D."/>
            <person name="Hazen T.C."/>
        </authorList>
    </citation>
    <scope>NUCLEOTIDE SEQUENCE [LARGE SCALE GENOMIC DNA]</scope>
    <source>
        <strain evidence="5 6">ND2E</strain>
    </source>
</reference>